<dbReference type="PANTHER" id="PTHR43433">
    <property type="entry name" value="HYDROLASE, ALPHA/BETA FOLD FAMILY PROTEIN"/>
    <property type="match status" value="1"/>
</dbReference>
<organism evidence="2 3">
    <name type="scientific">Seriola lalandi dorsalis</name>
    <dbReference type="NCBI Taxonomy" id="1841481"/>
    <lineage>
        <taxon>Eukaryota</taxon>
        <taxon>Metazoa</taxon>
        <taxon>Chordata</taxon>
        <taxon>Craniata</taxon>
        <taxon>Vertebrata</taxon>
        <taxon>Euteleostomi</taxon>
        <taxon>Actinopterygii</taxon>
        <taxon>Neopterygii</taxon>
        <taxon>Teleostei</taxon>
        <taxon>Neoteleostei</taxon>
        <taxon>Acanthomorphata</taxon>
        <taxon>Carangaria</taxon>
        <taxon>Carangiformes</taxon>
        <taxon>Carangidae</taxon>
        <taxon>Seriola</taxon>
    </lineage>
</organism>
<dbReference type="Ensembl" id="ENSSLDT00000007253.1">
    <property type="protein sequence ID" value="ENSSLDP00000007027.1"/>
    <property type="gene ID" value="ENSSLDG00000005584.1"/>
</dbReference>
<feature type="domain" description="AB hydrolase-1" evidence="1">
    <location>
        <begin position="4"/>
        <end position="82"/>
    </location>
</feature>
<keyword evidence="3" id="KW-1185">Reference proteome</keyword>
<dbReference type="SUPFAM" id="SSF53474">
    <property type="entry name" value="alpha/beta-Hydrolases"/>
    <property type="match status" value="1"/>
</dbReference>
<dbReference type="Pfam" id="PF00561">
    <property type="entry name" value="Abhydrolase_1"/>
    <property type="match status" value="1"/>
</dbReference>
<evidence type="ECO:0000313" key="3">
    <source>
        <dbReference type="Proteomes" id="UP000261360"/>
    </source>
</evidence>
<evidence type="ECO:0000313" key="2">
    <source>
        <dbReference type="Ensembl" id="ENSSLDP00000007027.1"/>
    </source>
</evidence>
<dbReference type="AlphaFoldDB" id="A0A3B4WVM4"/>
<accession>A0A3B4WVM4</accession>
<reference evidence="2" key="1">
    <citation type="submission" date="2025-08" db="UniProtKB">
        <authorList>
            <consortium name="Ensembl"/>
        </authorList>
    </citation>
    <scope>IDENTIFICATION</scope>
</reference>
<proteinExistence type="predicted"/>
<dbReference type="Proteomes" id="UP000261360">
    <property type="component" value="Unplaced"/>
</dbReference>
<dbReference type="STRING" id="1841481.ENSSLDP00000007027"/>
<protein>
    <recommendedName>
        <fullName evidence="1">AB hydrolase-1 domain-containing protein</fullName>
    </recommendedName>
</protein>
<dbReference type="InterPro" id="IPR050471">
    <property type="entry name" value="AB_hydrolase"/>
</dbReference>
<dbReference type="InterPro" id="IPR029058">
    <property type="entry name" value="AB_hydrolase_fold"/>
</dbReference>
<evidence type="ECO:0000259" key="1">
    <source>
        <dbReference type="Pfam" id="PF00561"/>
    </source>
</evidence>
<dbReference type="PANTHER" id="PTHR43433:SF5">
    <property type="entry name" value="AB HYDROLASE-1 DOMAIN-CONTAINING PROTEIN"/>
    <property type="match status" value="1"/>
</dbReference>
<dbReference type="Gene3D" id="3.40.50.1820">
    <property type="entry name" value="alpha/beta hydrolase"/>
    <property type="match status" value="1"/>
</dbReference>
<dbReference type="InterPro" id="IPR000073">
    <property type="entry name" value="AB_hydrolase_1"/>
</dbReference>
<reference evidence="2" key="2">
    <citation type="submission" date="2025-09" db="UniProtKB">
        <authorList>
            <consortium name="Ensembl"/>
        </authorList>
    </citation>
    <scope>IDENTIFICATION</scope>
</reference>
<sequence length="94" mass="10108">GRPRAGQRVCVFDNRGVGSSSVPDGPYSTEAMAEDTIALMDHLGWRRAHIVGFSLGGMVAMKLASLNRHRIKSLALISTHTGVAHAHRPPLPLQ</sequence>
<name>A0A3B4WVM4_SERLL</name>